<organism evidence="3 4">
    <name type="scientific">Rhizopus oryzae</name>
    <name type="common">Mucormycosis agent</name>
    <name type="synonym">Rhizopus arrhizus var. delemar</name>
    <dbReference type="NCBI Taxonomy" id="64495"/>
    <lineage>
        <taxon>Eukaryota</taxon>
        <taxon>Fungi</taxon>
        <taxon>Fungi incertae sedis</taxon>
        <taxon>Mucoromycota</taxon>
        <taxon>Mucoromycotina</taxon>
        <taxon>Mucoromycetes</taxon>
        <taxon>Mucorales</taxon>
        <taxon>Mucorineae</taxon>
        <taxon>Rhizopodaceae</taxon>
        <taxon>Rhizopus</taxon>
    </lineage>
</organism>
<sequence length="1050" mass="120207">MLNSILNHPKLTKEGVFSILLLPPATSNELYDYDYLANHVIHIPLQQTLTCNNTTSLSLSKEEEKSQALITISGNILKSSHGCIISTCCRTNILYSKLLYNHHGQCTHLLLYLEQDIDPANHKHDHASSARKTMMGQLRHKDGLLPKIDRLVLQFCETATHCDSLQAMRDGMKKTVKEGYGMIESVANPTGREMYRAFESYVMEESYDVAFFRIAQALFEKDAALSRALEDLGCLDFSQIGLPDYVRDERRRVEHALAIFEKIGSFRTPAEKLDCLLETVRGLTEGEWGTDALIPLLMMTLIRSKVPHLVANVVYMKDYQFERNVTRGRDGYALSTLEGVMDYVLSSDLAPLSLQNKRLWQIVRQGDLVRFQQHPGPLDVRDQEGNNALLLACRFGQTELVEHIRRRQGIGADDVNDADQTPLMCAIQSQSHGLVRALLQDDHVLATIQDVDRDGHSALFYLTATHDLDLLDTLWRAIRPPVRLTHALTADSLLHRAAANHCPIAFLQYLIPFSQPESKNNDGQTVYHLCPHRDLLQQVDRRLILNDRDRFGQCPLMVWASQGRLDLVELFLDTADWPRVDHQGKTLLHLIAARLTRGITFGEKSLASVVEHCRPLIHARDDRWETALHVAASQSGPVAHAFIRAIHRFGGALDWMNLAGEQPVDGCQHADTACLLEDLTLATSRPTVRSPTFRYAWAVTRASVKRLVKKKGWEIQFVMTSEQIGRPGTIKRVKKRLEDFVVFRNELVNRLPERILPTLHDLMDPSCVHLDPPSYLLINTTLCRLQYFMDWLQHHPVLQHHELVISFVRQQQPNPSSLVEKSEEPGLVWMTNTNSKDEAYFFRYIQDSIVLLQQNYLNVLNWGRKLNDAKQGLQVQLSSTVSSFKPVFQDPMETIKVCAECHDAPVNSLLKTFEMMHDLMRGGVFTLERPLRLIDKRNTLWQRVECQKETIRKPKGVWSSLFSKEKKKVEQEKRKVIQNMKELNELDSQIMKSHQILSDELAHFQQFHSKRMIQIIQQTVLNTLEIERYNLNLLIQSSNQFSQSFPTKHV</sequence>
<dbReference type="InterPro" id="IPR036871">
    <property type="entry name" value="PX_dom_sf"/>
</dbReference>
<dbReference type="SMART" id="SM00167">
    <property type="entry name" value="VPS9"/>
    <property type="match status" value="1"/>
</dbReference>
<dbReference type="GO" id="GO:0005769">
    <property type="term" value="C:early endosome"/>
    <property type="evidence" value="ECO:0007669"/>
    <property type="project" value="TreeGrafter"/>
</dbReference>
<dbReference type="GO" id="GO:0030133">
    <property type="term" value="C:transport vesicle"/>
    <property type="evidence" value="ECO:0007669"/>
    <property type="project" value="TreeGrafter"/>
</dbReference>
<dbReference type="GO" id="GO:0097422">
    <property type="term" value="C:tubular endosome"/>
    <property type="evidence" value="ECO:0007669"/>
    <property type="project" value="TreeGrafter"/>
</dbReference>
<dbReference type="InterPro" id="IPR001683">
    <property type="entry name" value="PX_dom"/>
</dbReference>
<dbReference type="Pfam" id="PF12796">
    <property type="entry name" value="Ank_2"/>
    <property type="match status" value="1"/>
</dbReference>
<comment type="caution">
    <text evidence="3">The sequence shown here is derived from an EMBL/GenBank/DDBJ whole genome shotgun (WGS) entry which is preliminary data.</text>
</comment>
<dbReference type="EMBL" id="JAANQT010002332">
    <property type="protein sequence ID" value="KAG1302654.1"/>
    <property type="molecule type" value="Genomic_DNA"/>
</dbReference>
<dbReference type="GO" id="GO:0000149">
    <property type="term" value="F:SNARE binding"/>
    <property type="evidence" value="ECO:0007669"/>
    <property type="project" value="TreeGrafter"/>
</dbReference>
<dbReference type="GO" id="GO:0005886">
    <property type="term" value="C:plasma membrane"/>
    <property type="evidence" value="ECO:0007669"/>
    <property type="project" value="TreeGrafter"/>
</dbReference>
<dbReference type="Gene3D" id="1.25.40.20">
    <property type="entry name" value="Ankyrin repeat-containing domain"/>
    <property type="match status" value="2"/>
</dbReference>
<dbReference type="InterPro" id="IPR002110">
    <property type="entry name" value="Ankyrin_rpt"/>
</dbReference>
<dbReference type="PANTHER" id="PTHR24170:SF1">
    <property type="entry name" value="DOMAIN PROTEIN, PUTATIVE (AFU_ORTHOLOGUE AFUA_1G09870)-RELATED"/>
    <property type="match status" value="1"/>
</dbReference>
<dbReference type="Gene3D" id="1.20.1050.80">
    <property type="entry name" value="VPS9 domain"/>
    <property type="match status" value="1"/>
</dbReference>
<proteinExistence type="inferred from homology"/>
<dbReference type="GO" id="GO:0005770">
    <property type="term" value="C:late endosome"/>
    <property type="evidence" value="ECO:0007669"/>
    <property type="project" value="TreeGrafter"/>
</dbReference>
<protein>
    <recommendedName>
        <fullName evidence="2">VPS9 domain-containing protein</fullName>
    </recommendedName>
</protein>
<dbReference type="Pfam" id="PF00787">
    <property type="entry name" value="PX"/>
    <property type="match status" value="1"/>
</dbReference>
<dbReference type="GO" id="GO:0045022">
    <property type="term" value="P:early endosome to late endosome transport"/>
    <property type="evidence" value="ECO:0007669"/>
    <property type="project" value="TreeGrafter"/>
</dbReference>
<dbReference type="SMART" id="SM00248">
    <property type="entry name" value="ANK"/>
    <property type="match status" value="4"/>
</dbReference>
<dbReference type="OrthoDB" id="7464126at2759"/>
<evidence type="ECO:0000259" key="2">
    <source>
        <dbReference type="PROSITE" id="PS51205"/>
    </source>
</evidence>
<dbReference type="Proteomes" id="UP000716291">
    <property type="component" value="Unassembled WGS sequence"/>
</dbReference>
<evidence type="ECO:0000256" key="1">
    <source>
        <dbReference type="ARBA" id="ARBA00007428"/>
    </source>
</evidence>
<dbReference type="AlphaFoldDB" id="A0A9P6X0G2"/>
<dbReference type="PROSITE" id="PS51205">
    <property type="entry name" value="VPS9"/>
    <property type="match status" value="1"/>
</dbReference>
<feature type="domain" description="VPS9" evidence="2">
    <location>
        <begin position="219"/>
        <end position="353"/>
    </location>
</feature>
<name>A0A9P6X0G2_RHIOR</name>
<accession>A0A9P6X0G2</accession>
<dbReference type="PANTHER" id="PTHR24170">
    <property type="entry name" value="ANKYRIN REPEAT DOMAIN-CONTAINING PROTEIN 27"/>
    <property type="match status" value="1"/>
</dbReference>
<dbReference type="GO" id="GO:0005085">
    <property type="term" value="F:guanyl-nucleotide exchange factor activity"/>
    <property type="evidence" value="ECO:0007669"/>
    <property type="project" value="TreeGrafter"/>
</dbReference>
<dbReference type="InterPro" id="IPR051248">
    <property type="entry name" value="UPF0507/Ank_repeat_27"/>
</dbReference>
<gene>
    <name evidence="3" type="ORF">G6F64_010745</name>
</gene>
<keyword evidence="4" id="KW-1185">Reference proteome</keyword>
<dbReference type="GO" id="GO:0035091">
    <property type="term" value="F:phosphatidylinositol binding"/>
    <property type="evidence" value="ECO:0007669"/>
    <property type="project" value="InterPro"/>
</dbReference>
<dbReference type="SUPFAM" id="SSF48403">
    <property type="entry name" value="Ankyrin repeat"/>
    <property type="match status" value="1"/>
</dbReference>
<evidence type="ECO:0000313" key="4">
    <source>
        <dbReference type="Proteomes" id="UP000716291"/>
    </source>
</evidence>
<dbReference type="SUPFAM" id="SSF64268">
    <property type="entry name" value="PX domain"/>
    <property type="match status" value="1"/>
</dbReference>
<dbReference type="InterPro" id="IPR037191">
    <property type="entry name" value="VPS9_dom_sf"/>
</dbReference>
<dbReference type="Pfam" id="PF02204">
    <property type="entry name" value="VPS9"/>
    <property type="match status" value="1"/>
</dbReference>
<dbReference type="SUPFAM" id="SSF109993">
    <property type="entry name" value="VPS9 domain"/>
    <property type="match status" value="1"/>
</dbReference>
<evidence type="ECO:0000313" key="3">
    <source>
        <dbReference type="EMBL" id="KAG1302654.1"/>
    </source>
</evidence>
<dbReference type="InterPro" id="IPR036770">
    <property type="entry name" value="Ankyrin_rpt-contain_sf"/>
</dbReference>
<dbReference type="InterPro" id="IPR003123">
    <property type="entry name" value="VPS9"/>
</dbReference>
<reference evidence="3" key="1">
    <citation type="journal article" date="2020" name="Microb. Genom.">
        <title>Genetic diversity of clinical and environmental Mucorales isolates obtained from an investigation of mucormycosis cases among solid organ transplant recipients.</title>
        <authorList>
            <person name="Nguyen M.H."/>
            <person name="Kaul D."/>
            <person name="Muto C."/>
            <person name="Cheng S.J."/>
            <person name="Richter R.A."/>
            <person name="Bruno V.M."/>
            <person name="Liu G."/>
            <person name="Beyhan S."/>
            <person name="Sundermann A.J."/>
            <person name="Mounaud S."/>
            <person name="Pasculle A.W."/>
            <person name="Nierman W.C."/>
            <person name="Driscoll E."/>
            <person name="Cumbie R."/>
            <person name="Clancy C.J."/>
            <person name="Dupont C.L."/>
        </authorList>
    </citation>
    <scope>NUCLEOTIDE SEQUENCE</scope>
    <source>
        <strain evidence="3">GL11</strain>
    </source>
</reference>
<comment type="similarity">
    <text evidence="1">Belongs to the UPF0507 family.</text>
</comment>